<dbReference type="PROSITE" id="PS51257">
    <property type="entry name" value="PROKAR_LIPOPROTEIN"/>
    <property type="match status" value="1"/>
</dbReference>
<dbReference type="Pfam" id="PF18914">
    <property type="entry name" value="DUF5666"/>
    <property type="match status" value="1"/>
</dbReference>
<keyword evidence="5" id="KW-1185">Reference proteome</keyword>
<evidence type="ECO:0000313" key="4">
    <source>
        <dbReference type="EMBL" id="RNM13624.1"/>
    </source>
</evidence>
<reference evidence="4 5" key="1">
    <citation type="submission" date="2018-11" db="EMBL/GenBank/DDBJ databases">
        <authorList>
            <person name="Li F."/>
        </authorList>
    </citation>
    <scope>NUCLEOTIDE SEQUENCE [LARGE SCALE GENOMIC DNA]</scope>
    <source>
        <strain evidence="4 5">Gsoil 818</strain>
    </source>
</reference>
<evidence type="ECO:0000259" key="3">
    <source>
        <dbReference type="Pfam" id="PF18914"/>
    </source>
</evidence>
<dbReference type="OrthoDB" id="3784028at2"/>
<sequence>MIATLRARQRLTRTLAAAGGATLLLLGAAACGSAGPATTANGPSAEGGQQGGPRNQQAGSVPGAVGKVAAVADHTAQVQGMQGQVAVSWTTATTFTKEVAASLSDVKVGACVLVLPADQGTGTGSSGSGVPTAVTASGVRISEPTGGTCNPMRGPGGAGGPQLQGTPPSGAPQGGTRPQVRGLGGAMGKVTAVSASGFTVSSVMPGSTAATTVTVTVGAATTYTTTATGAPTDVKVGVCVQAQGAADDTGAVTATRIAVSTPQDGQCGGFMRMRSGDGQTNGRANGQES</sequence>
<keyword evidence="2" id="KW-0732">Signal</keyword>
<evidence type="ECO:0000256" key="2">
    <source>
        <dbReference type="SAM" id="SignalP"/>
    </source>
</evidence>
<accession>A0A3N0GMB9</accession>
<gene>
    <name evidence="4" type="ORF">EFL26_11525</name>
</gene>
<protein>
    <recommendedName>
        <fullName evidence="3">DUF5666 domain-containing protein</fullName>
    </recommendedName>
</protein>
<dbReference type="RefSeq" id="WP_123223031.1">
    <property type="nucleotide sequence ID" value="NZ_RJSF01000040.1"/>
</dbReference>
<feature type="region of interest" description="Disordered" evidence="1">
    <location>
        <begin position="139"/>
        <end position="176"/>
    </location>
</feature>
<proteinExistence type="predicted"/>
<feature type="compositionally biased region" description="Polar residues" evidence="1">
    <location>
        <begin position="277"/>
        <end position="289"/>
    </location>
</feature>
<comment type="caution">
    <text evidence="4">The sequence shown here is derived from an EMBL/GenBank/DDBJ whole genome shotgun (WGS) entry which is preliminary data.</text>
</comment>
<feature type="signal peptide" evidence="2">
    <location>
        <begin position="1"/>
        <end position="39"/>
    </location>
</feature>
<feature type="region of interest" description="Disordered" evidence="1">
    <location>
        <begin position="36"/>
        <end position="61"/>
    </location>
</feature>
<evidence type="ECO:0000313" key="5">
    <source>
        <dbReference type="Proteomes" id="UP000279994"/>
    </source>
</evidence>
<dbReference type="EMBL" id="RJSF01000040">
    <property type="protein sequence ID" value="RNM13624.1"/>
    <property type="molecule type" value="Genomic_DNA"/>
</dbReference>
<name>A0A3N0GMB9_9ACTN</name>
<dbReference type="InterPro" id="IPR043724">
    <property type="entry name" value="DUF5666"/>
</dbReference>
<feature type="region of interest" description="Disordered" evidence="1">
    <location>
        <begin position="265"/>
        <end position="289"/>
    </location>
</feature>
<feature type="chain" id="PRO_5038449694" description="DUF5666 domain-containing protein" evidence="2">
    <location>
        <begin position="40"/>
        <end position="289"/>
    </location>
</feature>
<dbReference type="AlphaFoldDB" id="A0A3N0GMB9"/>
<dbReference type="Proteomes" id="UP000279994">
    <property type="component" value="Unassembled WGS sequence"/>
</dbReference>
<organism evidence="4 5">
    <name type="scientific">Nocardioides pocheonensis</name>
    <dbReference type="NCBI Taxonomy" id="661485"/>
    <lineage>
        <taxon>Bacteria</taxon>
        <taxon>Bacillati</taxon>
        <taxon>Actinomycetota</taxon>
        <taxon>Actinomycetes</taxon>
        <taxon>Propionibacteriales</taxon>
        <taxon>Nocardioidaceae</taxon>
        <taxon>Nocardioides</taxon>
    </lineage>
</organism>
<feature type="domain" description="DUF5666" evidence="3">
    <location>
        <begin position="188"/>
        <end position="257"/>
    </location>
</feature>
<evidence type="ECO:0000256" key="1">
    <source>
        <dbReference type="SAM" id="MobiDB-lite"/>
    </source>
</evidence>